<evidence type="ECO:0000313" key="1">
    <source>
        <dbReference type="EMBL" id="KAF0713373.1"/>
    </source>
</evidence>
<sequence>GNIDSTVLKPWNGPEHTSFIYDQSMLETKSKAFVSAFADAVAEAGDFASVLHTLSDQPANSPPTAPLIPSAEPPRKKQALLTLPTRSNQLISEYVMLRNVVQAVVPAWKVASATMTLENLAEFTKSLQIVLNQLHAIMRKIIDNPRTIVTPLVFVST</sequence>
<feature type="non-terminal residue" evidence="1">
    <location>
        <position position="1"/>
    </location>
</feature>
<dbReference type="EMBL" id="VJMI01017555">
    <property type="protein sequence ID" value="KAF0713373.1"/>
    <property type="molecule type" value="Genomic_DNA"/>
</dbReference>
<protein>
    <submittedName>
        <fullName evidence="1">Uncharacterized protein</fullName>
    </submittedName>
</protein>
<gene>
    <name evidence="1" type="ORF">AaE_011806</name>
</gene>
<dbReference type="Proteomes" id="UP000469452">
    <property type="component" value="Unassembled WGS sequence"/>
</dbReference>
<dbReference type="AlphaFoldDB" id="A0A6A4ZNJ4"/>
<feature type="non-terminal residue" evidence="1">
    <location>
        <position position="157"/>
    </location>
</feature>
<accession>A0A6A4ZNJ4</accession>
<organism evidence="1 2">
    <name type="scientific">Aphanomyces astaci</name>
    <name type="common">Crayfish plague agent</name>
    <dbReference type="NCBI Taxonomy" id="112090"/>
    <lineage>
        <taxon>Eukaryota</taxon>
        <taxon>Sar</taxon>
        <taxon>Stramenopiles</taxon>
        <taxon>Oomycota</taxon>
        <taxon>Saprolegniomycetes</taxon>
        <taxon>Saprolegniales</taxon>
        <taxon>Verrucalvaceae</taxon>
        <taxon>Aphanomyces</taxon>
    </lineage>
</organism>
<name>A0A6A4ZNJ4_APHAT</name>
<proteinExistence type="predicted"/>
<evidence type="ECO:0000313" key="2">
    <source>
        <dbReference type="Proteomes" id="UP000469452"/>
    </source>
</evidence>
<reference evidence="1 2" key="1">
    <citation type="submission" date="2019-06" db="EMBL/GenBank/DDBJ databases">
        <title>Genomics analysis of Aphanomyces spp. identifies a new class of oomycete effector associated with host adaptation.</title>
        <authorList>
            <person name="Gaulin E."/>
        </authorList>
    </citation>
    <scope>NUCLEOTIDE SEQUENCE [LARGE SCALE GENOMIC DNA]</scope>
    <source>
        <strain evidence="1 2">E</strain>
    </source>
</reference>
<comment type="caution">
    <text evidence="1">The sequence shown here is derived from an EMBL/GenBank/DDBJ whole genome shotgun (WGS) entry which is preliminary data.</text>
</comment>